<dbReference type="GO" id="GO:0005634">
    <property type="term" value="C:nucleus"/>
    <property type="evidence" value="ECO:0007669"/>
    <property type="project" value="TreeGrafter"/>
</dbReference>
<evidence type="ECO:0000256" key="1">
    <source>
        <dbReference type="ARBA" id="ARBA00023117"/>
    </source>
</evidence>
<dbReference type="Pfam" id="PF00439">
    <property type="entry name" value="Bromodomain"/>
    <property type="match status" value="1"/>
</dbReference>
<feature type="domain" description="Bromo" evidence="4">
    <location>
        <begin position="1"/>
        <end position="43"/>
    </location>
</feature>
<dbReference type="EMBL" id="JAFIRN010000007">
    <property type="protein sequence ID" value="KAG5845954.1"/>
    <property type="molecule type" value="Genomic_DNA"/>
</dbReference>
<dbReference type="SUPFAM" id="SSF63748">
    <property type="entry name" value="Tudor/PWWP/MBT"/>
    <property type="match status" value="1"/>
</dbReference>
<dbReference type="SMART" id="SM00297">
    <property type="entry name" value="BROMO"/>
    <property type="match status" value="1"/>
</dbReference>
<evidence type="ECO:0000256" key="2">
    <source>
        <dbReference type="PROSITE-ProRule" id="PRU00035"/>
    </source>
</evidence>
<dbReference type="FunFam" id="2.30.30.140:FF:000008">
    <property type="entry name" value="Bromodomain containing 1, isoform CRA_b"/>
    <property type="match status" value="1"/>
</dbReference>
<feature type="region of interest" description="Disordered" evidence="3">
    <location>
        <begin position="318"/>
        <end position="347"/>
    </location>
</feature>
<dbReference type="Pfam" id="PF00855">
    <property type="entry name" value="PWWP"/>
    <property type="match status" value="1"/>
</dbReference>
<proteinExistence type="predicted"/>
<evidence type="ECO:0000259" key="5">
    <source>
        <dbReference type="PROSITE" id="PS50812"/>
    </source>
</evidence>
<dbReference type="InterPro" id="IPR001487">
    <property type="entry name" value="Bromodomain"/>
</dbReference>
<accession>A0A9D3RW95</accession>
<dbReference type="PANTHER" id="PTHR22881:SF12">
    <property type="entry name" value="BROMODOMAIN-CONTAINING PROTEIN 7"/>
    <property type="match status" value="1"/>
</dbReference>
<dbReference type="PROSITE" id="PS50014">
    <property type="entry name" value="BROMODOMAIN_2"/>
    <property type="match status" value="1"/>
</dbReference>
<keyword evidence="7" id="KW-1185">Reference proteome</keyword>
<name>A0A9D3RW95_ANGAN</name>
<dbReference type="InterPro" id="IPR000313">
    <property type="entry name" value="PWWP_dom"/>
</dbReference>
<protein>
    <recommendedName>
        <fullName evidence="8">Bromo domain-containing protein</fullName>
    </recommendedName>
</protein>
<dbReference type="PROSITE" id="PS50812">
    <property type="entry name" value="PWWP"/>
    <property type="match status" value="1"/>
</dbReference>
<dbReference type="CDD" id="cd20157">
    <property type="entry name" value="PWWP_BRPF2"/>
    <property type="match status" value="1"/>
</dbReference>
<dbReference type="Gene3D" id="2.30.30.140">
    <property type="match status" value="1"/>
</dbReference>
<feature type="region of interest" description="Disordered" evidence="3">
    <location>
        <begin position="152"/>
        <end position="304"/>
    </location>
</feature>
<feature type="compositionally biased region" description="Basic and acidic residues" evidence="3">
    <location>
        <begin position="158"/>
        <end position="168"/>
    </location>
</feature>
<dbReference type="Proteomes" id="UP001044222">
    <property type="component" value="Chromosome 7"/>
</dbReference>
<gene>
    <name evidence="6" type="ORF">ANANG_G00144640</name>
</gene>
<dbReference type="GO" id="GO:0006357">
    <property type="term" value="P:regulation of transcription by RNA polymerase II"/>
    <property type="evidence" value="ECO:0007669"/>
    <property type="project" value="TreeGrafter"/>
</dbReference>
<feature type="domain" description="PWWP" evidence="5">
    <location>
        <begin position="451"/>
        <end position="534"/>
    </location>
</feature>
<organism evidence="6 7">
    <name type="scientific">Anguilla anguilla</name>
    <name type="common">European freshwater eel</name>
    <name type="synonym">Muraena anguilla</name>
    <dbReference type="NCBI Taxonomy" id="7936"/>
    <lineage>
        <taxon>Eukaryota</taxon>
        <taxon>Metazoa</taxon>
        <taxon>Chordata</taxon>
        <taxon>Craniata</taxon>
        <taxon>Vertebrata</taxon>
        <taxon>Euteleostomi</taxon>
        <taxon>Actinopterygii</taxon>
        <taxon>Neopterygii</taxon>
        <taxon>Teleostei</taxon>
        <taxon>Anguilliformes</taxon>
        <taxon>Anguillidae</taxon>
        <taxon>Anguilla</taxon>
    </lineage>
</organism>
<dbReference type="Gene3D" id="1.20.920.10">
    <property type="entry name" value="Bromodomain-like"/>
    <property type="match status" value="1"/>
</dbReference>
<dbReference type="AlphaFoldDB" id="A0A9D3RW95"/>
<dbReference type="SUPFAM" id="SSF47370">
    <property type="entry name" value="Bromodomain"/>
    <property type="match status" value="1"/>
</dbReference>
<reference evidence="6" key="1">
    <citation type="submission" date="2021-01" db="EMBL/GenBank/DDBJ databases">
        <title>A chromosome-scale assembly of European eel, Anguilla anguilla.</title>
        <authorList>
            <person name="Henkel C."/>
            <person name="Jong-Raadsen S.A."/>
            <person name="Dufour S."/>
            <person name="Weltzien F.-A."/>
            <person name="Palstra A.P."/>
            <person name="Pelster B."/>
            <person name="Spaink H.P."/>
            <person name="Van Den Thillart G.E."/>
            <person name="Jansen H."/>
            <person name="Zahm M."/>
            <person name="Klopp C."/>
            <person name="Cedric C."/>
            <person name="Louis A."/>
            <person name="Berthelot C."/>
            <person name="Parey E."/>
            <person name="Roest Crollius H."/>
            <person name="Montfort J."/>
            <person name="Robinson-Rechavi M."/>
            <person name="Bucao C."/>
            <person name="Bouchez O."/>
            <person name="Gislard M."/>
            <person name="Lluch J."/>
            <person name="Milhes M."/>
            <person name="Lampietro C."/>
            <person name="Lopez Roques C."/>
            <person name="Donnadieu C."/>
            <person name="Braasch I."/>
            <person name="Desvignes T."/>
            <person name="Postlethwait J."/>
            <person name="Bobe J."/>
            <person name="Guiguen Y."/>
            <person name="Dirks R."/>
        </authorList>
    </citation>
    <scope>NUCLEOTIDE SEQUENCE</scope>
    <source>
        <strain evidence="6">Tag_6206</strain>
        <tissue evidence="6">Liver</tissue>
    </source>
</reference>
<evidence type="ECO:0000313" key="6">
    <source>
        <dbReference type="EMBL" id="KAG5845954.1"/>
    </source>
</evidence>
<evidence type="ECO:0000313" key="7">
    <source>
        <dbReference type="Proteomes" id="UP001044222"/>
    </source>
</evidence>
<evidence type="ECO:0000256" key="3">
    <source>
        <dbReference type="SAM" id="MobiDB-lite"/>
    </source>
</evidence>
<dbReference type="InterPro" id="IPR051831">
    <property type="entry name" value="Bromodomain_contain_prot"/>
</dbReference>
<keyword evidence="1 2" id="KW-0103">Bromodomain</keyword>
<comment type="caution">
    <text evidence="6">The sequence shown here is derived from an EMBL/GenBank/DDBJ whole genome shotgun (WGS) entry which is preliminary data.</text>
</comment>
<dbReference type="PANTHER" id="PTHR22881">
    <property type="entry name" value="BROMODOMAIN CONTAINING PROTEIN"/>
    <property type="match status" value="1"/>
</dbReference>
<dbReference type="PRINTS" id="PR00503">
    <property type="entry name" value="BROMODOMAIN"/>
</dbReference>
<evidence type="ECO:0008006" key="8">
    <source>
        <dbReference type="Google" id="ProtNLM"/>
    </source>
</evidence>
<dbReference type="InterPro" id="IPR036427">
    <property type="entry name" value="Bromodomain-like_sf"/>
</dbReference>
<sequence length="580" mass="64055">MDFSTMRKRVEAHGYRNLDEFEADFNLIVANCMKYNAKDTIFYRAAVRLRDQGGALLRKARRHAEVTGFDFDSGMHLPEPPKLEPPPAFSWEDVDHLLNPANRAHMPPEEQLRELLEKLDQTCSMKTSPSRSKRLKLLKKEISSVRAEMSLRNVPGSRLEERESRPEEVEPAGPGTEDDGDKSLPPKLEPSDSLPPPMNADSHSEPPTLKPIHPSPDSKCHKRVKFDGGKRGAPGSKETLNGHASECPPLPDGDVSVVATSTLSEPSGPVNRRTSVLFRKSKSASPQKPSREPDPQAPCPQLGTKTFLSVVIPRLETLLQPRKRSRSASGDSEGDESSPSKRFDAGLSNGFVVEQEKELSPSRQLEPRRRCASESSISSSGSLLCSTSSFSLPKCGKGKPALVRRNTVDDKTQLIACIENGNFAKAARIAAEVGNSNIWMPASAATVVLEPLKLVWAKCSGYPSYPALIIDPKMPRVGCQHNGVSIPMPPLDVLRIGEQMQYKSGEKLFLVLFFDNKRSWQWLPKSKMVPLGIDKTIDKIKMMEGRTSSIRKAVQTAFNRAMNHLSRVQDQPASDLSDVD</sequence>
<dbReference type="SMART" id="SM00293">
    <property type="entry name" value="PWWP"/>
    <property type="match status" value="1"/>
</dbReference>
<evidence type="ECO:0000259" key="4">
    <source>
        <dbReference type="PROSITE" id="PS50014"/>
    </source>
</evidence>